<feature type="domain" description="SCP" evidence="2">
    <location>
        <begin position="41"/>
        <end position="140"/>
    </location>
</feature>
<name>A0AAE3IZH2_9RHOB</name>
<dbReference type="PROSITE" id="PS51257">
    <property type="entry name" value="PROKAR_LIPOPROTEIN"/>
    <property type="match status" value="1"/>
</dbReference>
<feature type="signal peptide" evidence="1">
    <location>
        <begin position="1"/>
        <end position="20"/>
    </location>
</feature>
<sequence length="155" mass="16165">MKIKFGAIAAAAAFMLAACSEQTTVVTAGGGNDLAVSLEDIVNFERRNASLPELTSNAQLDAAALALAEDMNANGFVGHTGTDGSTVKDRVEATGYCARVLAENAYRGERGGIGAIDWWMQSPPHRANILNSKVTEFGMAGSGQSWAMVLAGRPC</sequence>
<dbReference type="PANTHER" id="PTHR31157">
    <property type="entry name" value="SCP DOMAIN-CONTAINING PROTEIN"/>
    <property type="match status" value="1"/>
</dbReference>
<dbReference type="CDD" id="cd05379">
    <property type="entry name" value="CAP_bacterial"/>
    <property type="match status" value="1"/>
</dbReference>
<accession>A0AAE3IZH2</accession>
<keyword evidence="4" id="KW-1185">Reference proteome</keyword>
<proteinExistence type="predicted"/>
<evidence type="ECO:0000313" key="3">
    <source>
        <dbReference type="EMBL" id="MCV6823763.1"/>
    </source>
</evidence>
<dbReference type="Pfam" id="PF00188">
    <property type="entry name" value="CAP"/>
    <property type="match status" value="1"/>
</dbReference>
<dbReference type="RefSeq" id="WP_263952597.1">
    <property type="nucleotide sequence ID" value="NZ_JAOYFC010000001.1"/>
</dbReference>
<evidence type="ECO:0000259" key="2">
    <source>
        <dbReference type="Pfam" id="PF00188"/>
    </source>
</evidence>
<reference evidence="3" key="1">
    <citation type="submission" date="2022-10" db="EMBL/GenBank/DDBJ databases">
        <authorList>
            <person name="Yue Y."/>
        </authorList>
    </citation>
    <scope>NUCLEOTIDE SEQUENCE</scope>
    <source>
        <strain evidence="3">Z654</strain>
    </source>
</reference>
<dbReference type="Proteomes" id="UP001208041">
    <property type="component" value="Unassembled WGS sequence"/>
</dbReference>
<dbReference type="SUPFAM" id="SSF55797">
    <property type="entry name" value="PR-1-like"/>
    <property type="match status" value="1"/>
</dbReference>
<dbReference type="PANTHER" id="PTHR31157:SF1">
    <property type="entry name" value="SCP DOMAIN-CONTAINING PROTEIN"/>
    <property type="match status" value="1"/>
</dbReference>
<dbReference type="InterPro" id="IPR035940">
    <property type="entry name" value="CAP_sf"/>
</dbReference>
<comment type="caution">
    <text evidence="3">The sequence shown here is derived from an EMBL/GenBank/DDBJ whole genome shotgun (WGS) entry which is preliminary data.</text>
</comment>
<evidence type="ECO:0000313" key="4">
    <source>
        <dbReference type="Proteomes" id="UP001208041"/>
    </source>
</evidence>
<dbReference type="Gene3D" id="3.40.33.10">
    <property type="entry name" value="CAP"/>
    <property type="match status" value="1"/>
</dbReference>
<dbReference type="AlphaFoldDB" id="A0AAE3IZH2"/>
<feature type="chain" id="PRO_5042201631" evidence="1">
    <location>
        <begin position="21"/>
        <end position="155"/>
    </location>
</feature>
<evidence type="ECO:0000256" key="1">
    <source>
        <dbReference type="SAM" id="SignalP"/>
    </source>
</evidence>
<gene>
    <name evidence="3" type="ORF">OH136_04270</name>
</gene>
<organism evidence="3 4">
    <name type="scientific">Halocynthiibacter halioticoli</name>
    <dbReference type="NCBI Taxonomy" id="2986804"/>
    <lineage>
        <taxon>Bacteria</taxon>
        <taxon>Pseudomonadati</taxon>
        <taxon>Pseudomonadota</taxon>
        <taxon>Alphaproteobacteria</taxon>
        <taxon>Rhodobacterales</taxon>
        <taxon>Paracoccaceae</taxon>
        <taxon>Halocynthiibacter</taxon>
    </lineage>
</organism>
<protein>
    <submittedName>
        <fullName evidence="3">CAP domain-containing protein</fullName>
    </submittedName>
</protein>
<keyword evidence="1" id="KW-0732">Signal</keyword>
<dbReference type="InterPro" id="IPR014044">
    <property type="entry name" value="CAP_dom"/>
</dbReference>
<dbReference type="EMBL" id="JAOYFC010000001">
    <property type="protein sequence ID" value="MCV6823763.1"/>
    <property type="molecule type" value="Genomic_DNA"/>
</dbReference>